<evidence type="ECO:0008006" key="4">
    <source>
        <dbReference type="Google" id="ProtNLM"/>
    </source>
</evidence>
<dbReference type="EMBL" id="FNDN01000005">
    <property type="protein sequence ID" value="SDI07681.1"/>
    <property type="molecule type" value="Genomic_DNA"/>
</dbReference>
<organism evidence="2 3">
    <name type="scientific">Rhodococcus triatomae</name>
    <dbReference type="NCBI Taxonomy" id="300028"/>
    <lineage>
        <taxon>Bacteria</taxon>
        <taxon>Bacillati</taxon>
        <taxon>Actinomycetota</taxon>
        <taxon>Actinomycetes</taxon>
        <taxon>Mycobacteriales</taxon>
        <taxon>Nocardiaceae</taxon>
        <taxon>Rhodococcus</taxon>
    </lineage>
</organism>
<feature type="region of interest" description="Disordered" evidence="1">
    <location>
        <begin position="1"/>
        <end position="20"/>
    </location>
</feature>
<protein>
    <recommendedName>
        <fullName evidence="4">PE domain-containing protein</fullName>
    </recommendedName>
</protein>
<evidence type="ECO:0000313" key="2">
    <source>
        <dbReference type="EMBL" id="SDI07681.1"/>
    </source>
</evidence>
<gene>
    <name evidence="2" type="ORF">SAMN05444695_1053</name>
</gene>
<evidence type="ECO:0000313" key="3">
    <source>
        <dbReference type="Proteomes" id="UP000183263"/>
    </source>
</evidence>
<dbReference type="RefSeq" id="WP_072737531.1">
    <property type="nucleotide sequence ID" value="NZ_CP048813.1"/>
</dbReference>
<name>A0A1G8HME9_9NOCA</name>
<dbReference type="Proteomes" id="UP000183263">
    <property type="component" value="Unassembled WGS sequence"/>
</dbReference>
<dbReference type="AlphaFoldDB" id="A0A1G8HME9"/>
<evidence type="ECO:0000256" key="1">
    <source>
        <dbReference type="SAM" id="MobiDB-lite"/>
    </source>
</evidence>
<sequence length="129" mass="13779">MSAEIACETSRGGGSTVSGQKPLRLEEGTIEELVGICDGMLAKLDRRIMEASELGDVSGFGGFESAQQLAEGYRRKGVDGPDSVRHRLVQFRDAVEEMRTAFAAGGEAYGDQESAVMQQIATISRGFTS</sequence>
<keyword evidence="3" id="KW-1185">Reference proteome</keyword>
<proteinExistence type="predicted"/>
<accession>A0A1G8HME9</accession>
<reference evidence="2 3" key="1">
    <citation type="submission" date="2016-10" db="EMBL/GenBank/DDBJ databases">
        <authorList>
            <person name="de Groot N.N."/>
        </authorList>
    </citation>
    <scope>NUCLEOTIDE SEQUENCE [LARGE SCALE GENOMIC DNA]</scope>
    <source>
        <strain evidence="2 3">DSM 44892</strain>
    </source>
</reference>